<keyword evidence="3" id="KW-1185">Reference proteome</keyword>
<dbReference type="InterPro" id="IPR001387">
    <property type="entry name" value="Cro/C1-type_HTH"/>
</dbReference>
<dbReference type="GO" id="GO:0003677">
    <property type="term" value="F:DNA binding"/>
    <property type="evidence" value="ECO:0007669"/>
    <property type="project" value="InterPro"/>
</dbReference>
<evidence type="ECO:0000259" key="1">
    <source>
        <dbReference type="PROSITE" id="PS50943"/>
    </source>
</evidence>
<sequence length="42" mass="4527">MSRIEAGLDDPRLSTVRKLAAALAVDVNTVDDAITARRETQS</sequence>
<dbReference type="InterPro" id="IPR010982">
    <property type="entry name" value="Lambda_DNA-bd_dom_sf"/>
</dbReference>
<protein>
    <recommendedName>
        <fullName evidence="1">HTH cro/C1-type domain-containing protein</fullName>
    </recommendedName>
</protein>
<feature type="domain" description="HTH cro/C1-type" evidence="1">
    <location>
        <begin position="2"/>
        <end position="30"/>
    </location>
</feature>
<dbReference type="PROSITE" id="PS50943">
    <property type="entry name" value="HTH_CROC1"/>
    <property type="match status" value="1"/>
</dbReference>
<evidence type="ECO:0000313" key="3">
    <source>
        <dbReference type="Proteomes" id="UP001296967"/>
    </source>
</evidence>
<dbReference type="Proteomes" id="UP001296967">
    <property type="component" value="Unassembled WGS sequence"/>
</dbReference>
<reference evidence="2" key="1">
    <citation type="submission" date="2017-05" db="EMBL/GenBank/DDBJ databases">
        <authorList>
            <person name="Imhoff J.F."/>
            <person name="Rahn T."/>
            <person name="Kuenzel S."/>
            <person name="Neulinger S.C."/>
        </authorList>
    </citation>
    <scope>NUCLEOTIDE SEQUENCE</scope>
    <source>
        <strain evidence="2">DSM 4395</strain>
    </source>
</reference>
<evidence type="ECO:0000313" key="2">
    <source>
        <dbReference type="EMBL" id="MBK5931103.1"/>
    </source>
</evidence>
<dbReference type="EMBL" id="NHSF01000059">
    <property type="protein sequence ID" value="MBK5931103.1"/>
    <property type="molecule type" value="Genomic_DNA"/>
</dbReference>
<dbReference type="RefSeq" id="WP_420827325.1">
    <property type="nucleotide sequence ID" value="NZ_NHSF01000059.1"/>
</dbReference>
<proteinExistence type="predicted"/>
<organism evidence="2 3">
    <name type="scientific">Halochromatium salexigens</name>
    <name type="common">Chromatium salexigens</name>
    <dbReference type="NCBI Taxonomy" id="49447"/>
    <lineage>
        <taxon>Bacteria</taxon>
        <taxon>Pseudomonadati</taxon>
        <taxon>Pseudomonadota</taxon>
        <taxon>Gammaproteobacteria</taxon>
        <taxon>Chromatiales</taxon>
        <taxon>Chromatiaceae</taxon>
        <taxon>Halochromatium</taxon>
    </lineage>
</organism>
<reference evidence="2" key="2">
    <citation type="journal article" date="2020" name="Microorganisms">
        <title>Osmotic Adaptation and Compatible Solute Biosynthesis of Phototrophic Bacteria as Revealed from Genome Analyses.</title>
        <authorList>
            <person name="Imhoff J.F."/>
            <person name="Rahn T."/>
            <person name="Kunzel S."/>
            <person name="Keller A."/>
            <person name="Neulinger S.C."/>
        </authorList>
    </citation>
    <scope>NUCLEOTIDE SEQUENCE</scope>
    <source>
        <strain evidence="2">DSM 4395</strain>
    </source>
</reference>
<comment type="caution">
    <text evidence="2">The sequence shown here is derived from an EMBL/GenBank/DDBJ whole genome shotgun (WGS) entry which is preliminary data.</text>
</comment>
<name>A0AAJ0UGX7_HALSE</name>
<dbReference type="Gene3D" id="1.10.260.40">
    <property type="entry name" value="lambda repressor-like DNA-binding domains"/>
    <property type="match status" value="1"/>
</dbReference>
<accession>A0AAJ0UGX7</accession>
<dbReference type="AlphaFoldDB" id="A0AAJ0UGX7"/>
<gene>
    <name evidence="2" type="ORF">CCR82_11355</name>
</gene>